<dbReference type="Gene3D" id="3.90.1750.10">
    <property type="entry name" value="Hect, E3 ligase catalytic domains"/>
    <property type="match status" value="1"/>
</dbReference>
<dbReference type="InterPro" id="IPR000569">
    <property type="entry name" value="HECT_dom"/>
</dbReference>
<protein>
    <recommendedName>
        <fullName evidence="2">HECT-type E3 ubiquitin transferase</fullName>
        <ecNumber evidence="2">2.3.2.26</ecNumber>
    </recommendedName>
</protein>
<comment type="caution">
    <text evidence="7">The sequence shown here is derived from an EMBL/GenBank/DDBJ whole genome shotgun (WGS) entry which is preliminary data.</text>
</comment>
<evidence type="ECO:0000256" key="2">
    <source>
        <dbReference type="ARBA" id="ARBA00012485"/>
    </source>
</evidence>
<gene>
    <name evidence="7" type="ORF">MGAL_10B049348</name>
</gene>
<evidence type="ECO:0000259" key="6">
    <source>
        <dbReference type="PROSITE" id="PS50237"/>
    </source>
</evidence>
<dbReference type="Proteomes" id="UP000596742">
    <property type="component" value="Unassembled WGS sequence"/>
</dbReference>
<keyword evidence="8" id="KW-1185">Reference proteome</keyword>
<evidence type="ECO:0000256" key="5">
    <source>
        <dbReference type="PROSITE-ProRule" id="PRU00104"/>
    </source>
</evidence>
<dbReference type="GO" id="GO:0061630">
    <property type="term" value="F:ubiquitin protein ligase activity"/>
    <property type="evidence" value="ECO:0007669"/>
    <property type="project" value="UniProtKB-EC"/>
</dbReference>
<dbReference type="InterPro" id="IPR044611">
    <property type="entry name" value="E3A/B/C-like"/>
</dbReference>
<dbReference type="InterPro" id="IPR029071">
    <property type="entry name" value="Ubiquitin-like_domsf"/>
</dbReference>
<dbReference type="InterPro" id="IPR035983">
    <property type="entry name" value="Hect_E3_ubiquitin_ligase"/>
</dbReference>
<dbReference type="GO" id="GO:0006511">
    <property type="term" value="P:ubiquitin-dependent protein catabolic process"/>
    <property type="evidence" value="ECO:0007669"/>
    <property type="project" value="TreeGrafter"/>
</dbReference>
<comment type="catalytic activity">
    <reaction evidence="1">
        <text>S-ubiquitinyl-[E2 ubiquitin-conjugating enzyme]-L-cysteine + [acceptor protein]-L-lysine = [E2 ubiquitin-conjugating enzyme]-L-cysteine + N(6)-ubiquitinyl-[acceptor protein]-L-lysine.</text>
        <dbReference type="EC" id="2.3.2.26"/>
    </reaction>
</comment>
<dbReference type="SUPFAM" id="SSF56204">
    <property type="entry name" value="Hect, E3 ligase catalytic domain"/>
    <property type="match status" value="1"/>
</dbReference>
<keyword evidence="4 5" id="KW-0833">Ubl conjugation pathway</keyword>
<dbReference type="EC" id="2.3.2.26" evidence="2"/>
<sequence length="670" mass="76421">MPISFYRPTITISTSAEEEGILFPIVGEAFTLSDLRTAFPKATSLRYKDDTVTLFQHVLCRDSTFIKPDGGWFKENRQYIVVQDTIAESANAKFETFEQYRKQLASSSTGFSNSRRRTVETSSVNITVGHGHFEKRTFKKYWGSSPVGGTVSVGPFTSDTDTRLDIKIKAVEKFCDVNRAFKEKFKHRKFVLLYKDGSEVERELPNGEKFSLKTYRDFLNPQMRFDRMRFYLCERDNFLLNTTSIEIDSDSDFELMDPKLDDTVPLVINITFLVATEEVIASFPNNTSVIGLKTFLKDHSNLPNIQLIYNDRIINDDEKLQDLSVENNDNEITITVRIIESTNEISKPIASHFHDESTPDAILRVALKELEGVQEPTTILKTYSRHFLMGRQLDITDESQESLGKTSEVFVGRSSLFQDALSEMIQLDNIRYPIKVGFYDEEVEDLGGPRRELFANLMREIQQMMINEDTKEIVKKSNYIAEKYYYAAGLAIGLSVLEGGECPKYLNIMLAEKEAEEYQQFRRGLSKTGILQLLKEKPTIGYLFQQNSGRLTVGKLIHILKPEFAEAGTNKRTAEERLYSSFVKYIRKSAAGQRGQVTLEKILQFSTGSPEEPVLGFSIAPRVNFAAINGDFPTASTCINQLTLPVTLKNEDELFEKFDMAFMNNYFGLR</sequence>
<feature type="active site" description="Glycyl thioester intermediate" evidence="5">
    <location>
        <position position="638"/>
    </location>
</feature>
<dbReference type="AlphaFoldDB" id="A0A8B6DCB1"/>
<accession>A0A8B6DCB1</accession>
<evidence type="ECO:0000313" key="7">
    <source>
        <dbReference type="EMBL" id="VDI17275.1"/>
    </source>
</evidence>
<feature type="domain" description="HECT" evidence="6">
    <location>
        <begin position="601"/>
        <end position="645"/>
    </location>
</feature>
<proteinExistence type="predicted"/>
<evidence type="ECO:0000313" key="8">
    <source>
        <dbReference type="Proteomes" id="UP000596742"/>
    </source>
</evidence>
<reference evidence="7" key="1">
    <citation type="submission" date="2018-11" db="EMBL/GenBank/DDBJ databases">
        <authorList>
            <person name="Alioto T."/>
            <person name="Alioto T."/>
        </authorList>
    </citation>
    <scope>NUCLEOTIDE SEQUENCE</scope>
</reference>
<keyword evidence="3" id="KW-0808">Transferase</keyword>
<organism evidence="7 8">
    <name type="scientific">Mytilus galloprovincialis</name>
    <name type="common">Mediterranean mussel</name>
    <dbReference type="NCBI Taxonomy" id="29158"/>
    <lineage>
        <taxon>Eukaryota</taxon>
        <taxon>Metazoa</taxon>
        <taxon>Spiralia</taxon>
        <taxon>Lophotrochozoa</taxon>
        <taxon>Mollusca</taxon>
        <taxon>Bivalvia</taxon>
        <taxon>Autobranchia</taxon>
        <taxon>Pteriomorphia</taxon>
        <taxon>Mytilida</taxon>
        <taxon>Mytiloidea</taxon>
        <taxon>Mytilidae</taxon>
        <taxon>Mytilinae</taxon>
        <taxon>Mytilus</taxon>
    </lineage>
</organism>
<dbReference type="PANTHER" id="PTHR45700">
    <property type="entry name" value="UBIQUITIN-PROTEIN LIGASE E3C"/>
    <property type="match status" value="1"/>
</dbReference>
<dbReference type="PANTHER" id="PTHR45700:SF2">
    <property type="entry name" value="UBIQUITIN-PROTEIN LIGASE E3C"/>
    <property type="match status" value="1"/>
</dbReference>
<evidence type="ECO:0000256" key="3">
    <source>
        <dbReference type="ARBA" id="ARBA00022679"/>
    </source>
</evidence>
<evidence type="ECO:0000256" key="1">
    <source>
        <dbReference type="ARBA" id="ARBA00000885"/>
    </source>
</evidence>
<dbReference type="EMBL" id="UYJE01003202">
    <property type="protein sequence ID" value="VDI17275.1"/>
    <property type="molecule type" value="Genomic_DNA"/>
</dbReference>
<dbReference type="GO" id="GO:0000209">
    <property type="term" value="P:protein polyubiquitination"/>
    <property type="evidence" value="ECO:0007669"/>
    <property type="project" value="InterPro"/>
</dbReference>
<dbReference type="CDD" id="cd17039">
    <property type="entry name" value="Ubl_ubiquitin_like"/>
    <property type="match status" value="1"/>
</dbReference>
<dbReference type="SUPFAM" id="SSF54236">
    <property type="entry name" value="Ubiquitin-like"/>
    <property type="match status" value="1"/>
</dbReference>
<name>A0A8B6DCB1_MYTGA</name>
<dbReference type="Pfam" id="PF00632">
    <property type="entry name" value="HECT"/>
    <property type="match status" value="1"/>
</dbReference>
<dbReference type="PROSITE" id="PS50237">
    <property type="entry name" value="HECT"/>
    <property type="match status" value="1"/>
</dbReference>
<evidence type="ECO:0000256" key="4">
    <source>
        <dbReference type="ARBA" id="ARBA00022786"/>
    </source>
</evidence>
<dbReference type="Gene3D" id="3.30.2410.10">
    <property type="entry name" value="Hect, E3 ligase catalytic domain"/>
    <property type="match status" value="1"/>
</dbReference>
<dbReference type="OrthoDB" id="5988645at2759"/>